<evidence type="ECO:0000313" key="6">
    <source>
        <dbReference type="WormBase" id="CBG02600"/>
    </source>
</evidence>
<feature type="region of interest" description="Disordered" evidence="1">
    <location>
        <begin position="290"/>
        <end position="319"/>
    </location>
</feature>
<dbReference type="KEGG" id="cbr:CBG_02600"/>
<keyword evidence="2" id="KW-1133">Transmembrane helix</keyword>
<dbReference type="Gene3D" id="3.20.80.10">
    <property type="entry name" value="Regulatory factor, effector binding domain"/>
    <property type="match status" value="1"/>
</dbReference>
<dbReference type="Proteomes" id="UP000008549">
    <property type="component" value="Unassembled WGS sequence"/>
</dbReference>
<feature type="compositionally biased region" description="Acidic residues" evidence="1">
    <location>
        <begin position="298"/>
        <end position="319"/>
    </location>
</feature>
<dbReference type="AlphaFoldDB" id="A8WTY5"/>
<evidence type="ECO:0000256" key="2">
    <source>
        <dbReference type="SAM" id="Phobius"/>
    </source>
</evidence>
<dbReference type="InParanoid" id="A8WTY5"/>
<dbReference type="GO" id="GO:0061709">
    <property type="term" value="P:reticulophagy"/>
    <property type="evidence" value="ECO:0000318"/>
    <property type="project" value="GO_Central"/>
</dbReference>
<feature type="transmembrane region" description="Helical" evidence="2">
    <location>
        <begin position="80"/>
        <end position="99"/>
    </location>
</feature>
<dbReference type="STRING" id="6238.A8WTY5"/>
<dbReference type="InterPro" id="IPR029442">
    <property type="entry name" value="GyrI-like"/>
</dbReference>
<dbReference type="PANTHER" id="PTHR15949">
    <property type="entry name" value="TESTIS-EXPRESSED PROTEIN 264"/>
    <property type="match status" value="1"/>
</dbReference>
<dbReference type="Pfam" id="PF06445">
    <property type="entry name" value="GyrI-like"/>
    <property type="match status" value="1"/>
</dbReference>
<dbReference type="GO" id="GO:0106300">
    <property type="term" value="P:protein-DNA covalent cross-linking repair"/>
    <property type="evidence" value="ECO:0000318"/>
    <property type="project" value="GO_Central"/>
</dbReference>
<feature type="domain" description="GyrI-like small molecule binding" evidence="3">
    <location>
        <begin position="123"/>
        <end position="213"/>
    </location>
</feature>
<gene>
    <name evidence="4" type="primary">Cbr-tat-4.2</name>
    <name evidence="6" type="ORF">CBG02600</name>
    <name evidence="4" type="ORF">CBG_02600</name>
</gene>
<dbReference type="PANTHER" id="PTHR15949:SF3">
    <property type="entry name" value="TESTIS-EXPRESSED PROTEIN 264"/>
    <property type="match status" value="1"/>
</dbReference>
<organism evidence="4 5">
    <name type="scientific">Caenorhabditis briggsae</name>
    <dbReference type="NCBI Taxonomy" id="6238"/>
    <lineage>
        <taxon>Eukaryota</taxon>
        <taxon>Metazoa</taxon>
        <taxon>Ecdysozoa</taxon>
        <taxon>Nematoda</taxon>
        <taxon>Chromadorea</taxon>
        <taxon>Rhabditida</taxon>
        <taxon>Rhabditina</taxon>
        <taxon>Rhabditomorpha</taxon>
        <taxon>Rhabditoidea</taxon>
        <taxon>Rhabditidae</taxon>
        <taxon>Peloderinae</taxon>
        <taxon>Caenorhabditis</taxon>
    </lineage>
</organism>
<name>A8WTY5_CAEBR</name>
<evidence type="ECO:0000256" key="1">
    <source>
        <dbReference type="SAM" id="MobiDB-lite"/>
    </source>
</evidence>
<dbReference type="GO" id="GO:0005634">
    <property type="term" value="C:nucleus"/>
    <property type="evidence" value="ECO:0000318"/>
    <property type="project" value="GO_Central"/>
</dbReference>
<reference evidence="4 5" key="2">
    <citation type="journal article" date="2011" name="PLoS Genet.">
        <title>Caenorhabditis briggsae recombinant inbred line genotypes reveal inter-strain incompatibility and the evolution of recombination.</title>
        <authorList>
            <person name="Ross J.A."/>
            <person name="Koboldt D.C."/>
            <person name="Staisch J.E."/>
            <person name="Chamberlin H.M."/>
            <person name="Gupta B.P."/>
            <person name="Miller R.D."/>
            <person name="Baird S.E."/>
            <person name="Haag E.S."/>
        </authorList>
    </citation>
    <scope>NUCLEOTIDE SEQUENCE [LARGE SCALE GENOMIC DNA]</scope>
    <source>
        <strain evidence="4 5">AF16</strain>
    </source>
</reference>
<dbReference type="OMA" id="GPYKECG"/>
<dbReference type="EMBL" id="HE601438">
    <property type="protein sequence ID" value="CAP23947.2"/>
    <property type="molecule type" value="Genomic_DNA"/>
</dbReference>
<proteinExistence type="predicted"/>
<dbReference type="GO" id="GO:0005789">
    <property type="term" value="C:endoplasmic reticulum membrane"/>
    <property type="evidence" value="ECO:0000318"/>
    <property type="project" value="GO_Central"/>
</dbReference>
<sequence>MADSFCLFCRHHSLVFFHFCLLFCFFLSISTVKIITLKNIPDHRSPDRKSALFVTVSRSLLLFPPYTNSRKNSNFAEKETMFELAFIAVLVAAAIYIFATLRKNGFFVIIEPSVTTSPKHLDKPLTVYYKYHLGPYQNVCEIINEAKHILSSSVNSATYFGIYYDNPENTDSHFLQSAIGVVFGNDGKDLHEEKYAKELTDNGFEKFVLPKVERAVQAVQPSTGGFASFLALVWFTYSTIKKYISDNKLETTYAVEFYSHDEIDVIFPLDDASEFLVKDYQSIDKLESDAAKKRFDSSEEDSESDPEGADEPEDEEKEN</sequence>
<keyword evidence="2" id="KW-0472">Membrane</keyword>
<dbReference type="CTD" id="8572395"/>
<dbReference type="eggNOG" id="KOG0206">
    <property type="taxonomic scope" value="Eukaryota"/>
</dbReference>
<dbReference type="RefSeq" id="XP_002630879.2">
    <property type="nucleotide sequence ID" value="XM_002630833.2"/>
</dbReference>
<dbReference type="GeneID" id="8572395"/>
<keyword evidence="5" id="KW-1185">Reference proteome</keyword>
<protein>
    <submittedName>
        <fullName evidence="4">Protein CBR-TAT-4.2</fullName>
    </submittedName>
</protein>
<evidence type="ECO:0000313" key="4">
    <source>
        <dbReference type="EMBL" id="CAP23947.2"/>
    </source>
</evidence>
<keyword evidence="2" id="KW-0812">Transmembrane</keyword>
<evidence type="ECO:0000313" key="5">
    <source>
        <dbReference type="Proteomes" id="UP000008549"/>
    </source>
</evidence>
<dbReference type="WormBase" id="CBG02600">
    <property type="protein sequence ID" value="CBP14583"/>
    <property type="gene ID" value="WBGene00025622"/>
</dbReference>
<feature type="transmembrane region" description="Helical" evidence="2">
    <location>
        <begin position="12"/>
        <end position="29"/>
    </location>
</feature>
<dbReference type="InterPro" id="IPR011256">
    <property type="entry name" value="Reg_factor_effector_dom_sf"/>
</dbReference>
<evidence type="ECO:0000259" key="3">
    <source>
        <dbReference type="Pfam" id="PF06445"/>
    </source>
</evidence>
<reference evidence="4 5" key="1">
    <citation type="journal article" date="2003" name="PLoS Biol.">
        <title>The genome sequence of Caenorhabditis briggsae: a platform for comparative genomics.</title>
        <authorList>
            <person name="Stein L.D."/>
            <person name="Bao Z."/>
            <person name="Blasiar D."/>
            <person name="Blumenthal T."/>
            <person name="Brent M.R."/>
            <person name="Chen N."/>
            <person name="Chinwalla A."/>
            <person name="Clarke L."/>
            <person name="Clee C."/>
            <person name="Coghlan A."/>
            <person name="Coulson A."/>
            <person name="D'Eustachio P."/>
            <person name="Fitch D.H."/>
            <person name="Fulton L.A."/>
            <person name="Fulton R.E."/>
            <person name="Griffiths-Jones S."/>
            <person name="Harris T.W."/>
            <person name="Hillier L.W."/>
            <person name="Kamath R."/>
            <person name="Kuwabara P.E."/>
            <person name="Mardis E.R."/>
            <person name="Marra M.A."/>
            <person name="Miner T.L."/>
            <person name="Minx P."/>
            <person name="Mullikin J.C."/>
            <person name="Plumb R.W."/>
            <person name="Rogers J."/>
            <person name="Schein J.E."/>
            <person name="Sohrmann M."/>
            <person name="Spieth J."/>
            <person name="Stajich J.E."/>
            <person name="Wei C."/>
            <person name="Willey D."/>
            <person name="Wilson R.K."/>
            <person name="Durbin R."/>
            <person name="Waterston R.H."/>
        </authorList>
    </citation>
    <scope>NUCLEOTIDE SEQUENCE [LARGE SCALE GENOMIC DNA]</scope>
    <source>
        <strain evidence="4 5">AF16</strain>
    </source>
</reference>
<dbReference type="GO" id="GO:0000421">
    <property type="term" value="C:autophagosome membrane"/>
    <property type="evidence" value="ECO:0000318"/>
    <property type="project" value="GO_Central"/>
</dbReference>
<dbReference type="GO" id="GO:0005657">
    <property type="term" value="C:replication fork"/>
    <property type="evidence" value="ECO:0000318"/>
    <property type="project" value="GO_Central"/>
</dbReference>
<dbReference type="HOGENOM" id="CLU_075643_0_0_1"/>
<accession>A8WTY5</accession>
<dbReference type="SUPFAM" id="SSF55136">
    <property type="entry name" value="Probable bacterial effector-binding domain"/>
    <property type="match status" value="1"/>
</dbReference>